<dbReference type="Proteomes" id="UP000539372">
    <property type="component" value="Unassembled WGS sequence"/>
</dbReference>
<evidence type="ECO:0000313" key="3">
    <source>
        <dbReference type="EMBL" id="NMM43571.1"/>
    </source>
</evidence>
<evidence type="ECO:0000313" key="4">
    <source>
        <dbReference type="Proteomes" id="UP000539372"/>
    </source>
</evidence>
<evidence type="ECO:0000256" key="1">
    <source>
        <dbReference type="SAM" id="MobiDB-lite"/>
    </source>
</evidence>
<dbReference type="EMBL" id="JABBNT010000001">
    <property type="protein sequence ID" value="NMM43571.1"/>
    <property type="molecule type" value="Genomic_DNA"/>
</dbReference>
<protein>
    <recommendedName>
        <fullName evidence="5">Lipoprotein</fullName>
    </recommendedName>
</protein>
<evidence type="ECO:0008006" key="5">
    <source>
        <dbReference type="Google" id="ProtNLM"/>
    </source>
</evidence>
<comment type="caution">
    <text evidence="3">The sequence shown here is derived from an EMBL/GenBank/DDBJ whole genome shotgun (WGS) entry which is preliminary data.</text>
</comment>
<gene>
    <name evidence="3" type="ORF">HH303_03715</name>
</gene>
<sequence>MTFRQVLMGLMLTLAVAAPLSGCGKKSPPKPPSGDEAPYPGTYPAPS</sequence>
<proteinExistence type="predicted"/>
<accession>A0A7Y0DXV3</accession>
<feature type="signal peptide" evidence="2">
    <location>
        <begin position="1"/>
        <end position="17"/>
    </location>
</feature>
<evidence type="ECO:0000256" key="2">
    <source>
        <dbReference type="SAM" id="SignalP"/>
    </source>
</evidence>
<keyword evidence="4" id="KW-1185">Reference proteome</keyword>
<keyword evidence="2" id="KW-0732">Signal</keyword>
<dbReference type="AlphaFoldDB" id="A0A7Y0DXV3"/>
<feature type="region of interest" description="Disordered" evidence="1">
    <location>
        <begin position="21"/>
        <end position="47"/>
    </location>
</feature>
<name>A0A7Y0DXV3_9PROT</name>
<reference evidence="3 4" key="1">
    <citation type="submission" date="2020-04" db="EMBL/GenBank/DDBJ databases">
        <title>Rhodospirillaceae bacterium KN72 isolated from deep sea.</title>
        <authorList>
            <person name="Zhang D.-C."/>
        </authorList>
    </citation>
    <scope>NUCLEOTIDE SEQUENCE [LARGE SCALE GENOMIC DNA]</scope>
    <source>
        <strain evidence="3 4">KN72</strain>
    </source>
</reference>
<feature type="chain" id="PRO_5030761106" description="Lipoprotein" evidence="2">
    <location>
        <begin position="18"/>
        <end position="47"/>
    </location>
</feature>
<organism evidence="3 4">
    <name type="scientific">Pacificispira spongiicola</name>
    <dbReference type="NCBI Taxonomy" id="2729598"/>
    <lineage>
        <taxon>Bacteria</taxon>
        <taxon>Pseudomonadati</taxon>
        <taxon>Pseudomonadota</taxon>
        <taxon>Alphaproteobacteria</taxon>
        <taxon>Rhodospirillales</taxon>
        <taxon>Rhodospirillaceae</taxon>
        <taxon>Pacificispira</taxon>
    </lineage>
</organism>
<dbReference type="RefSeq" id="WP_169623839.1">
    <property type="nucleotide sequence ID" value="NZ_JABBNT010000001.1"/>
</dbReference>